<dbReference type="PANTHER" id="PTHR17204">
    <property type="entry name" value="PRE-MRNA PROCESSING PROTEIN PRP39-RELATED"/>
    <property type="match status" value="1"/>
</dbReference>
<dbReference type="GO" id="GO:0071004">
    <property type="term" value="C:U2-type prespliceosome"/>
    <property type="evidence" value="ECO:0007669"/>
    <property type="project" value="TreeGrafter"/>
</dbReference>
<evidence type="ECO:0000256" key="5">
    <source>
        <dbReference type="ARBA" id="ARBA00023242"/>
    </source>
</evidence>
<dbReference type="GO" id="GO:0005685">
    <property type="term" value="C:U1 snRNP"/>
    <property type="evidence" value="ECO:0007669"/>
    <property type="project" value="TreeGrafter"/>
</dbReference>
<dbReference type="SUPFAM" id="SSF48452">
    <property type="entry name" value="TPR-like"/>
    <property type="match status" value="1"/>
</dbReference>
<protein>
    <recommendedName>
        <fullName evidence="9">PRPF39 protein</fullName>
    </recommendedName>
</protein>
<dbReference type="AlphaFoldDB" id="A0A8C3K3P5"/>
<evidence type="ECO:0000256" key="6">
    <source>
        <dbReference type="SAM" id="MobiDB-lite"/>
    </source>
</evidence>
<reference evidence="7" key="2">
    <citation type="submission" date="2025-09" db="UniProtKB">
        <authorList>
            <consortium name="Ensembl"/>
        </authorList>
    </citation>
    <scope>IDENTIFICATION</scope>
</reference>
<keyword evidence="8" id="KW-1185">Reference proteome</keyword>
<dbReference type="Proteomes" id="UP000694419">
    <property type="component" value="Unplaced"/>
</dbReference>
<name>A0A8C3K3P5_9CHAR</name>
<dbReference type="Pfam" id="PF23240">
    <property type="entry name" value="HAT_PRP39_N"/>
    <property type="match status" value="1"/>
</dbReference>
<evidence type="ECO:0000313" key="7">
    <source>
        <dbReference type="Ensembl" id="ENSCPGP00000017042.1"/>
    </source>
</evidence>
<proteinExistence type="predicted"/>
<keyword evidence="4" id="KW-0508">mRNA splicing</keyword>
<feature type="compositionally biased region" description="Pro residues" evidence="6">
    <location>
        <begin position="1"/>
        <end position="19"/>
    </location>
</feature>
<evidence type="ECO:0000256" key="3">
    <source>
        <dbReference type="ARBA" id="ARBA00022737"/>
    </source>
</evidence>
<dbReference type="Gene3D" id="1.25.40.10">
    <property type="entry name" value="Tetratricopeptide repeat domain"/>
    <property type="match status" value="1"/>
</dbReference>
<dbReference type="InterPro" id="IPR011990">
    <property type="entry name" value="TPR-like_helical_dom_sf"/>
</dbReference>
<organism evidence="7 8">
    <name type="scientific">Calidris pygmaea</name>
    <name type="common">Spoon-billed sandpiper</name>
    <dbReference type="NCBI Taxonomy" id="425635"/>
    <lineage>
        <taxon>Eukaryota</taxon>
        <taxon>Metazoa</taxon>
        <taxon>Chordata</taxon>
        <taxon>Craniata</taxon>
        <taxon>Vertebrata</taxon>
        <taxon>Euteleostomi</taxon>
        <taxon>Archelosauria</taxon>
        <taxon>Archosauria</taxon>
        <taxon>Dinosauria</taxon>
        <taxon>Saurischia</taxon>
        <taxon>Theropoda</taxon>
        <taxon>Coelurosauria</taxon>
        <taxon>Aves</taxon>
        <taxon>Neognathae</taxon>
        <taxon>Neoaves</taxon>
        <taxon>Charadriiformes</taxon>
        <taxon>Scolopacidae</taxon>
        <taxon>Calidris</taxon>
    </lineage>
</organism>
<dbReference type="GO" id="GO:0000395">
    <property type="term" value="P:mRNA 5'-splice site recognition"/>
    <property type="evidence" value="ECO:0007669"/>
    <property type="project" value="TreeGrafter"/>
</dbReference>
<evidence type="ECO:0000256" key="4">
    <source>
        <dbReference type="ARBA" id="ARBA00023187"/>
    </source>
</evidence>
<evidence type="ECO:0000256" key="2">
    <source>
        <dbReference type="ARBA" id="ARBA00022664"/>
    </source>
</evidence>
<comment type="subcellular location">
    <subcellularLocation>
        <location evidence="1">Nucleus</location>
    </subcellularLocation>
</comment>
<keyword evidence="5" id="KW-0539">Nucleus</keyword>
<evidence type="ECO:0000313" key="8">
    <source>
        <dbReference type="Proteomes" id="UP000694419"/>
    </source>
</evidence>
<reference evidence="7" key="1">
    <citation type="submission" date="2025-08" db="UniProtKB">
        <authorList>
            <consortium name="Ensembl"/>
        </authorList>
    </citation>
    <scope>IDENTIFICATION</scope>
</reference>
<dbReference type="GO" id="GO:0030627">
    <property type="term" value="F:pre-mRNA 5'-splice site binding"/>
    <property type="evidence" value="ECO:0007669"/>
    <property type="project" value="TreeGrafter"/>
</dbReference>
<dbReference type="Ensembl" id="ENSCPGT00000018637.1">
    <property type="protein sequence ID" value="ENSCPGP00000017042.1"/>
    <property type="gene ID" value="ENSCPGG00000011960.1"/>
</dbReference>
<sequence length="151" mass="16865">MCVPPPAAPVAELPPPAPAPAEEEPSAAAAPPPIPQSCNGAVVAPPEPEEPPPAAPEEPPPPRDPEPPAEEPPLTYPPDFEKFWQAARSNPHDFTAWTELLQYVEQENHLFAARKAFDAFFAHYPYCYGYWKKYADMERRFDCSRETEEVR</sequence>
<accession>A0A8C3K3P5</accession>
<keyword evidence="2" id="KW-0507">mRNA processing</keyword>
<evidence type="ECO:0000256" key="1">
    <source>
        <dbReference type="ARBA" id="ARBA00004123"/>
    </source>
</evidence>
<evidence type="ECO:0008006" key="9">
    <source>
        <dbReference type="Google" id="ProtNLM"/>
    </source>
</evidence>
<feature type="region of interest" description="Disordered" evidence="6">
    <location>
        <begin position="1"/>
        <end position="79"/>
    </location>
</feature>
<dbReference type="GO" id="GO:0000243">
    <property type="term" value="C:commitment complex"/>
    <property type="evidence" value="ECO:0007669"/>
    <property type="project" value="TreeGrafter"/>
</dbReference>
<dbReference type="PANTHER" id="PTHR17204:SF5">
    <property type="entry name" value="PRE-MRNA-PROCESSING FACTOR 39"/>
    <property type="match status" value="1"/>
</dbReference>
<keyword evidence="3" id="KW-0677">Repeat</keyword>